<evidence type="ECO:0000256" key="1">
    <source>
        <dbReference type="SAM" id="MobiDB-lite"/>
    </source>
</evidence>
<gene>
    <name evidence="2" type="ORF">Q9L58_006267</name>
</gene>
<evidence type="ECO:0000313" key="2">
    <source>
        <dbReference type="EMBL" id="KAL0634834.1"/>
    </source>
</evidence>
<comment type="caution">
    <text evidence="2">The sequence shown here is derived from an EMBL/GenBank/DDBJ whole genome shotgun (WGS) entry which is preliminary data.</text>
</comment>
<dbReference type="EMBL" id="JBBBZM010000084">
    <property type="protein sequence ID" value="KAL0634834.1"/>
    <property type="molecule type" value="Genomic_DNA"/>
</dbReference>
<name>A0ABR3GFY0_9PEZI</name>
<sequence length="221" mass="24983">MPEDHSMILDQANLAFQNEPGSKDVEVLEEMEVPEEMEESEDEPKDEPYSHRALHTREVDQLIASVIKLRTEMSTWDATQFAANEIGVQYDTLHNLIPIPMDPASAPASPSAGAATPCTYSHSYAKISGNLESVQVILDRGKREFQDISGPKVQYSTLATPFRRWVTSKHLQLCGRRKMQAVESLDYCGIRWCLHLYRSTGKLRFSCLVPTGEQYGQLRDH</sequence>
<dbReference type="Proteomes" id="UP001447188">
    <property type="component" value="Unassembled WGS sequence"/>
</dbReference>
<organism evidence="2 3">
    <name type="scientific">Discina gigas</name>
    <dbReference type="NCBI Taxonomy" id="1032678"/>
    <lineage>
        <taxon>Eukaryota</taxon>
        <taxon>Fungi</taxon>
        <taxon>Dikarya</taxon>
        <taxon>Ascomycota</taxon>
        <taxon>Pezizomycotina</taxon>
        <taxon>Pezizomycetes</taxon>
        <taxon>Pezizales</taxon>
        <taxon>Discinaceae</taxon>
        <taxon>Discina</taxon>
    </lineage>
</organism>
<proteinExistence type="predicted"/>
<accession>A0ABR3GFY0</accession>
<reference evidence="2 3" key="1">
    <citation type="submission" date="2024-02" db="EMBL/GenBank/DDBJ databases">
        <title>Discinaceae phylogenomics.</title>
        <authorList>
            <person name="Dirks A.C."/>
            <person name="James T.Y."/>
        </authorList>
    </citation>
    <scope>NUCLEOTIDE SEQUENCE [LARGE SCALE GENOMIC DNA]</scope>
    <source>
        <strain evidence="2 3">ACD0624</strain>
    </source>
</reference>
<protein>
    <submittedName>
        <fullName evidence="2">Uncharacterized protein</fullName>
    </submittedName>
</protein>
<evidence type="ECO:0000313" key="3">
    <source>
        <dbReference type="Proteomes" id="UP001447188"/>
    </source>
</evidence>
<keyword evidence="3" id="KW-1185">Reference proteome</keyword>
<feature type="region of interest" description="Disordered" evidence="1">
    <location>
        <begin position="29"/>
        <end position="49"/>
    </location>
</feature>
<feature type="compositionally biased region" description="Acidic residues" evidence="1">
    <location>
        <begin position="29"/>
        <end position="45"/>
    </location>
</feature>